<evidence type="ECO:0000256" key="1">
    <source>
        <dbReference type="ARBA" id="ARBA00022428"/>
    </source>
</evidence>
<dbReference type="NCBIfam" id="TIGR03695">
    <property type="entry name" value="menH_SHCHC"/>
    <property type="match status" value="1"/>
</dbReference>
<dbReference type="EMBL" id="AZFK01000052">
    <property type="protein sequence ID" value="KRL89218.1"/>
    <property type="molecule type" value="Genomic_DNA"/>
</dbReference>
<evidence type="ECO:0000313" key="6">
    <source>
        <dbReference type="Proteomes" id="UP000050816"/>
    </source>
</evidence>
<dbReference type="AlphaFoldDB" id="A0A0R1UFA4"/>
<dbReference type="UniPathway" id="UPA00079"/>
<dbReference type="UniPathway" id="UPA01057">
    <property type="reaction ID" value="UER00900"/>
</dbReference>
<accession>A0A0R1UFA4</accession>
<keyword evidence="2 3" id="KW-0456">Lyase</keyword>
<evidence type="ECO:0000256" key="2">
    <source>
        <dbReference type="ARBA" id="ARBA00023239"/>
    </source>
</evidence>
<evidence type="ECO:0000313" key="5">
    <source>
        <dbReference type="EMBL" id="KRL89218.1"/>
    </source>
</evidence>
<dbReference type="PATRIC" id="fig|1423760.3.peg.1928"/>
<dbReference type="HAMAP" id="MF_01660">
    <property type="entry name" value="MenH"/>
    <property type="match status" value="1"/>
</dbReference>
<dbReference type="Pfam" id="PF12697">
    <property type="entry name" value="Abhydrolase_6"/>
    <property type="match status" value="1"/>
</dbReference>
<keyword evidence="1 3" id="KW-0474">Menaquinone biosynthesis</keyword>
<comment type="subunit">
    <text evidence="3">Monomer.</text>
</comment>
<comment type="caution">
    <text evidence="5">The sequence shown here is derived from an EMBL/GenBank/DDBJ whole genome shotgun (WGS) entry which is preliminary data.</text>
</comment>
<dbReference type="GO" id="GO:0070205">
    <property type="term" value="F:2-succinyl-6-hydroxy-2,4-cyclohexadiene-1-carboxylate synthase activity"/>
    <property type="evidence" value="ECO:0007669"/>
    <property type="project" value="UniProtKB-UniRule"/>
</dbReference>
<sequence>MTEAAYFAKWLTPYQPEQPTLVCLHGFTGTGATWQSLAWPATVNVLAVDLIGHGRSPVFVHPTRYRMAQVVAELQALLAAKQILAYHLLGYSMGARVALAWALADPHVVSVILESGRPGLADPTQRLARQQQDNALAAKLLTAPLVEFVNDWEKLPLFASQRALPAAVQARVRAERLSQQPFGLAMSLMMMGTGQQPNYWPQLAQLPPGLLLVGEQDAKFQRLNLAMQAQAPQLDYQVLPGGHCVHLEHPTEFLAAVITWLKQSA</sequence>
<proteinExistence type="inferred from homology"/>
<dbReference type="PANTHER" id="PTHR42916:SF1">
    <property type="entry name" value="PROTEIN PHYLLO, CHLOROPLASTIC"/>
    <property type="match status" value="1"/>
</dbReference>
<protein>
    <recommendedName>
        <fullName evidence="3">Putative 2-succinyl-6-hydroxy-2,4-cyclohexadiene-1-carboxylate synthase</fullName>
        <shortName evidence="3">SHCHC synthase</shortName>
        <ecNumber evidence="3">4.2.99.20</ecNumber>
    </recommendedName>
</protein>
<comment type="similarity">
    <text evidence="3">Belongs to the AB hydrolase superfamily. MenH family.</text>
</comment>
<dbReference type="Gene3D" id="3.40.50.1820">
    <property type="entry name" value="alpha/beta hydrolase"/>
    <property type="match status" value="1"/>
</dbReference>
<dbReference type="Proteomes" id="UP000050816">
    <property type="component" value="Unassembled WGS sequence"/>
</dbReference>
<dbReference type="RefSeq" id="WP_056955117.1">
    <property type="nucleotide sequence ID" value="NZ_AZFK01000052.1"/>
</dbReference>
<dbReference type="InterPro" id="IPR029058">
    <property type="entry name" value="AB_hydrolase_fold"/>
</dbReference>
<dbReference type="PANTHER" id="PTHR42916">
    <property type="entry name" value="2-SUCCINYL-5-ENOLPYRUVYL-6-HYDROXY-3-CYCLOHEXENE-1-CARBOXYLATE SYNTHASE"/>
    <property type="match status" value="1"/>
</dbReference>
<reference evidence="5 6" key="1">
    <citation type="journal article" date="2015" name="Genome Announc.">
        <title>Expanding the biotechnology potential of lactobacilli through comparative genomics of 213 strains and associated genera.</title>
        <authorList>
            <person name="Sun Z."/>
            <person name="Harris H.M."/>
            <person name="McCann A."/>
            <person name="Guo C."/>
            <person name="Argimon S."/>
            <person name="Zhang W."/>
            <person name="Yang X."/>
            <person name="Jeffery I.B."/>
            <person name="Cooney J.C."/>
            <person name="Kagawa T.F."/>
            <person name="Liu W."/>
            <person name="Song Y."/>
            <person name="Salvetti E."/>
            <person name="Wrobel A."/>
            <person name="Rasinkangas P."/>
            <person name="Parkhill J."/>
            <person name="Rea M.C."/>
            <person name="O'Sullivan O."/>
            <person name="Ritari J."/>
            <person name="Douillard F.P."/>
            <person name="Paul Ross R."/>
            <person name="Yang R."/>
            <person name="Briner A.E."/>
            <person name="Felis G.E."/>
            <person name="de Vos W.M."/>
            <person name="Barrangou R."/>
            <person name="Klaenhammer T.R."/>
            <person name="Caufield P.W."/>
            <person name="Cui Y."/>
            <person name="Zhang H."/>
            <person name="O'Toole P.W."/>
        </authorList>
    </citation>
    <scope>NUCLEOTIDE SEQUENCE [LARGE SCALE GENOMIC DNA]</scope>
    <source>
        <strain evidence="5 6">DSM 15946</strain>
    </source>
</reference>
<comment type="pathway">
    <text evidence="3">Quinol/quinone metabolism; 1,4-dihydroxy-2-naphthoate biosynthesis; 1,4-dihydroxy-2-naphthoate from chorismate: step 3/7.</text>
</comment>
<evidence type="ECO:0000259" key="4">
    <source>
        <dbReference type="Pfam" id="PF12697"/>
    </source>
</evidence>
<name>A0A0R1UFA4_9LACO</name>
<dbReference type="EC" id="4.2.99.20" evidence="3"/>
<comment type="catalytic activity">
    <reaction evidence="3">
        <text>5-enolpyruvoyl-6-hydroxy-2-succinyl-cyclohex-3-ene-1-carboxylate = (1R,6R)-6-hydroxy-2-succinyl-cyclohexa-2,4-diene-1-carboxylate + pyruvate</text>
        <dbReference type="Rhea" id="RHEA:25597"/>
        <dbReference type="ChEBI" id="CHEBI:15361"/>
        <dbReference type="ChEBI" id="CHEBI:58689"/>
        <dbReference type="ChEBI" id="CHEBI:58818"/>
        <dbReference type="EC" id="4.2.99.20"/>
    </reaction>
</comment>
<organism evidence="5 6">
    <name type="scientific">Limosilactobacillus ingluviei DSM 15946</name>
    <dbReference type="NCBI Taxonomy" id="1423760"/>
    <lineage>
        <taxon>Bacteria</taxon>
        <taxon>Bacillati</taxon>
        <taxon>Bacillota</taxon>
        <taxon>Bacilli</taxon>
        <taxon>Lactobacillales</taxon>
        <taxon>Lactobacillaceae</taxon>
        <taxon>Limosilactobacillus</taxon>
    </lineage>
</organism>
<evidence type="ECO:0000256" key="3">
    <source>
        <dbReference type="HAMAP-Rule" id="MF_01660"/>
    </source>
</evidence>
<dbReference type="GO" id="GO:0009234">
    <property type="term" value="P:menaquinone biosynthetic process"/>
    <property type="evidence" value="ECO:0007669"/>
    <property type="project" value="UniProtKB-UniRule"/>
</dbReference>
<dbReference type="InterPro" id="IPR000073">
    <property type="entry name" value="AB_hydrolase_1"/>
</dbReference>
<comment type="function">
    <text evidence="3">Catalyzes a proton abstraction reaction that results in 2,5-elimination of pyruvate from 2-succinyl-5-enolpyruvyl-6-hydroxy-3-cyclohexene-1-carboxylate (SEPHCHC) and the formation of 2-succinyl-6-hydroxy-2,4-cyclohexadiene-1-carboxylate (SHCHC).</text>
</comment>
<feature type="domain" description="AB hydrolase-1" evidence="4">
    <location>
        <begin position="21"/>
        <end position="255"/>
    </location>
</feature>
<gene>
    <name evidence="3" type="primary">menH</name>
    <name evidence="5" type="ORF">FC43_GL001840</name>
</gene>
<dbReference type="InterPro" id="IPR022485">
    <property type="entry name" value="SHCHC_synthase_MenH"/>
</dbReference>
<comment type="pathway">
    <text evidence="3">Quinol/quinone metabolism; menaquinone biosynthesis.</text>
</comment>
<dbReference type="SUPFAM" id="SSF53474">
    <property type="entry name" value="alpha/beta-Hydrolases"/>
    <property type="match status" value="1"/>
</dbReference>